<evidence type="ECO:0000313" key="4">
    <source>
        <dbReference type="Proteomes" id="UP000245712"/>
    </source>
</evidence>
<feature type="region of interest" description="Disordered" evidence="1">
    <location>
        <begin position="6"/>
        <end position="44"/>
    </location>
</feature>
<dbReference type="InterPro" id="IPR032710">
    <property type="entry name" value="NTF2-like_dom_sf"/>
</dbReference>
<feature type="domain" description="SnoaL-like" evidence="2">
    <location>
        <begin position="68"/>
        <end position="184"/>
    </location>
</feature>
<dbReference type="SUPFAM" id="SSF54427">
    <property type="entry name" value="NTF2-like"/>
    <property type="match status" value="1"/>
</dbReference>
<accession>A0ABX5KG38</accession>
<keyword evidence="4" id="KW-1185">Reference proteome</keyword>
<comment type="caution">
    <text evidence="3">The sequence shown here is derived from an EMBL/GenBank/DDBJ whole genome shotgun (WGS) entry which is preliminary data.</text>
</comment>
<evidence type="ECO:0000256" key="1">
    <source>
        <dbReference type="SAM" id="MobiDB-lite"/>
    </source>
</evidence>
<evidence type="ECO:0000259" key="2">
    <source>
        <dbReference type="Pfam" id="PF13474"/>
    </source>
</evidence>
<dbReference type="EMBL" id="QEOB01000014">
    <property type="protein sequence ID" value="PVX77911.1"/>
    <property type="molecule type" value="Genomic_DNA"/>
</dbReference>
<dbReference type="InterPro" id="IPR037401">
    <property type="entry name" value="SnoaL-like"/>
</dbReference>
<organism evidence="3 4">
    <name type="scientific">Paraburkholderia unamae</name>
    <dbReference type="NCBI Taxonomy" id="219649"/>
    <lineage>
        <taxon>Bacteria</taxon>
        <taxon>Pseudomonadati</taxon>
        <taxon>Pseudomonadota</taxon>
        <taxon>Betaproteobacteria</taxon>
        <taxon>Burkholderiales</taxon>
        <taxon>Burkholderiaceae</taxon>
        <taxon>Paraburkholderia</taxon>
    </lineage>
</organism>
<reference evidence="3 4" key="1">
    <citation type="submission" date="2018-05" db="EMBL/GenBank/DDBJ databases">
        <title>Genomic Encyclopedia of Type Strains, Phase IV (KMG-V): Genome sequencing to study the core and pangenomes of soil and plant-associated prokaryotes.</title>
        <authorList>
            <person name="Whitman W."/>
        </authorList>
    </citation>
    <scope>NUCLEOTIDE SEQUENCE [LARGE SCALE GENOMIC DNA]</scope>
    <source>
        <strain evidence="3 4">SCZa-39</strain>
    </source>
</reference>
<sequence>MLAAAAARQNAARTPGNARRAATDDAEESRTRANPRQPAPICMPNATLSAQDQRAMPRFAHIFEAAADTLNAYYQAVAEANIDSLMGLWIDEEFVSCITAEGAHLHGLSNIRAGLAAQLEAAPVSIEPLDIRVYDSLGTVVYAIVEAHRPVDPAAIPAMVFTTYVMVHERGEWRIAHIHASRMPDDAATQFSAKLRHGQGALH</sequence>
<protein>
    <submittedName>
        <fullName evidence="3">SnoaL-like protein</fullName>
    </submittedName>
</protein>
<dbReference type="Proteomes" id="UP000245712">
    <property type="component" value="Unassembled WGS sequence"/>
</dbReference>
<dbReference type="Pfam" id="PF13474">
    <property type="entry name" value="SnoaL_3"/>
    <property type="match status" value="1"/>
</dbReference>
<gene>
    <name evidence="3" type="ORF">C7402_114140</name>
</gene>
<proteinExistence type="predicted"/>
<name>A0ABX5KG38_9BURK</name>
<evidence type="ECO:0000313" key="3">
    <source>
        <dbReference type="EMBL" id="PVX77911.1"/>
    </source>
</evidence>
<dbReference type="Gene3D" id="3.10.450.50">
    <property type="match status" value="1"/>
</dbReference>